<dbReference type="AlphaFoldDB" id="A0A653AJV8"/>
<organism evidence="1">
    <name type="scientific">uncultured Paludibacter sp</name>
    <dbReference type="NCBI Taxonomy" id="497635"/>
    <lineage>
        <taxon>Bacteria</taxon>
        <taxon>Pseudomonadati</taxon>
        <taxon>Bacteroidota</taxon>
        <taxon>Bacteroidia</taxon>
        <taxon>Bacteroidales</taxon>
        <taxon>Paludibacteraceae</taxon>
        <taxon>Paludibacter</taxon>
        <taxon>environmental samples</taxon>
    </lineage>
</organism>
<gene>
    <name evidence="1" type="ORF">TRIP_D440357</name>
</gene>
<protein>
    <submittedName>
        <fullName evidence="1">Uncharacterized protein</fullName>
    </submittedName>
</protein>
<name>A0A653AJV8_9BACT</name>
<reference evidence="1" key="1">
    <citation type="submission" date="2018-07" db="EMBL/GenBank/DDBJ databases">
        <authorList>
            <consortium name="Genoscope - CEA"/>
            <person name="William W."/>
        </authorList>
    </citation>
    <scope>NUCLEOTIDE SEQUENCE</scope>
    <source>
        <strain evidence="1">IK1</strain>
    </source>
</reference>
<evidence type="ECO:0000313" key="1">
    <source>
        <dbReference type="EMBL" id="VBB48339.1"/>
    </source>
</evidence>
<proteinExistence type="predicted"/>
<dbReference type="EMBL" id="UPXZ01000039">
    <property type="protein sequence ID" value="VBB48339.1"/>
    <property type="molecule type" value="Genomic_DNA"/>
</dbReference>
<sequence>MKIISGFIIELGNRSQKFGVWSLKIKDGSLMFLMIIIIKKVN</sequence>
<accession>A0A653AJV8</accession>